<evidence type="ECO:0000256" key="3">
    <source>
        <dbReference type="SAM" id="MobiDB-lite"/>
    </source>
</evidence>
<dbReference type="InterPro" id="IPR058792">
    <property type="entry name" value="Beta-barrel_RND_2"/>
</dbReference>
<protein>
    <submittedName>
        <fullName evidence="7">Efflux RND transporter periplasmic adaptor subunit</fullName>
    </submittedName>
</protein>
<name>A0A937XF46_UNCEI</name>
<feature type="domain" description="CusB-like beta-barrel" evidence="6">
    <location>
        <begin position="211"/>
        <end position="284"/>
    </location>
</feature>
<dbReference type="EMBL" id="VGIY01000470">
    <property type="protein sequence ID" value="MBM3318748.1"/>
    <property type="molecule type" value="Genomic_DNA"/>
</dbReference>
<comment type="similarity">
    <text evidence="1">Belongs to the membrane fusion protein (MFP) (TC 8.A.1) family.</text>
</comment>
<dbReference type="GO" id="GO:0015562">
    <property type="term" value="F:efflux transmembrane transporter activity"/>
    <property type="evidence" value="ECO:0007669"/>
    <property type="project" value="TreeGrafter"/>
</dbReference>
<dbReference type="InterPro" id="IPR006143">
    <property type="entry name" value="RND_pump_MFP"/>
</dbReference>
<evidence type="ECO:0000259" key="5">
    <source>
        <dbReference type="Pfam" id="PF25917"/>
    </source>
</evidence>
<feature type="region of interest" description="Disordered" evidence="3">
    <location>
        <begin position="426"/>
        <end position="449"/>
    </location>
</feature>
<dbReference type="PANTHER" id="PTHR30469:SF33">
    <property type="entry name" value="SLR1207 PROTEIN"/>
    <property type="match status" value="1"/>
</dbReference>
<feature type="region of interest" description="Disordered" evidence="3">
    <location>
        <begin position="302"/>
        <end position="390"/>
    </location>
</feature>
<feature type="compositionally biased region" description="Low complexity" evidence="3">
    <location>
        <begin position="323"/>
        <end position="338"/>
    </location>
</feature>
<feature type="compositionally biased region" description="Low complexity" evidence="3">
    <location>
        <begin position="346"/>
        <end position="362"/>
    </location>
</feature>
<dbReference type="Pfam" id="PF25917">
    <property type="entry name" value="BSH_RND"/>
    <property type="match status" value="1"/>
</dbReference>
<evidence type="ECO:0000259" key="6">
    <source>
        <dbReference type="Pfam" id="PF25954"/>
    </source>
</evidence>
<feature type="domain" description="Multidrug resistance protein MdtA-like alpha-helical hairpin" evidence="4">
    <location>
        <begin position="100"/>
        <end position="169"/>
    </location>
</feature>
<feature type="domain" description="Multidrug resistance protein MdtA-like barrel-sandwich hybrid" evidence="5">
    <location>
        <begin position="60"/>
        <end position="195"/>
    </location>
</feature>
<evidence type="ECO:0000259" key="4">
    <source>
        <dbReference type="Pfam" id="PF25876"/>
    </source>
</evidence>
<dbReference type="NCBIfam" id="TIGR01730">
    <property type="entry name" value="RND_mfp"/>
    <property type="match status" value="1"/>
</dbReference>
<dbReference type="Gene3D" id="2.40.50.100">
    <property type="match status" value="1"/>
</dbReference>
<dbReference type="Gene3D" id="1.10.287.470">
    <property type="entry name" value="Helix hairpin bin"/>
    <property type="match status" value="1"/>
</dbReference>
<dbReference type="PANTHER" id="PTHR30469">
    <property type="entry name" value="MULTIDRUG RESISTANCE PROTEIN MDTA"/>
    <property type="match status" value="1"/>
</dbReference>
<reference evidence="7" key="1">
    <citation type="submission" date="2019-03" db="EMBL/GenBank/DDBJ databases">
        <title>Lake Tanganyika Metagenome-Assembled Genomes (MAGs).</title>
        <authorList>
            <person name="Tran P."/>
        </authorList>
    </citation>
    <scope>NUCLEOTIDE SEQUENCE</scope>
    <source>
        <strain evidence="7">M_DeepCast_400m_m2_100</strain>
    </source>
</reference>
<dbReference type="Pfam" id="PF25876">
    <property type="entry name" value="HH_MFP_RND"/>
    <property type="match status" value="1"/>
</dbReference>
<proteinExistence type="inferred from homology"/>
<dbReference type="InterPro" id="IPR058624">
    <property type="entry name" value="MdtA-like_HH"/>
</dbReference>
<dbReference type="GO" id="GO:1990281">
    <property type="term" value="C:efflux pump complex"/>
    <property type="evidence" value="ECO:0007669"/>
    <property type="project" value="TreeGrafter"/>
</dbReference>
<dbReference type="Proteomes" id="UP000748308">
    <property type="component" value="Unassembled WGS sequence"/>
</dbReference>
<evidence type="ECO:0000313" key="7">
    <source>
        <dbReference type="EMBL" id="MBM3318748.1"/>
    </source>
</evidence>
<evidence type="ECO:0000256" key="2">
    <source>
        <dbReference type="SAM" id="Coils"/>
    </source>
</evidence>
<accession>A0A937XF46</accession>
<dbReference type="Pfam" id="PF25954">
    <property type="entry name" value="Beta-barrel_RND_2"/>
    <property type="match status" value="1"/>
</dbReference>
<dbReference type="Gene3D" id="2.40.30.170">
    <property type="match status" value="1"/>
</dbReference>
<feature type="coiled-coil region" evidence="2">
    <location>
        <begin position="100"/>
        <end position="165"/>
    </location>
</feature>
<gene>
    <name evidence="7" type="ORF">FJY75_12930</name>
</gene>
<sequence length="449" mass="45790">MRSKRWIFFVLVLALAAVAVALLSGWRGRASAPAYRSAEVQRGDLRVAVSATGTLNPVTTVQVGSQISGTIAALHADFNSKVREGAILAELDPTFLRAQVAQNEADLERALVALRQAERDLARLTPLRAEGLASQADLDAAETALDAARASVKGAEAALARAETNLRYATIRSPIDGIVISRSVDVGQTVAASLAAPELFSIANDLKRMQLEAWVDEADIGRVAVGQPATFTVDAFPELTFRGAVGQIRLAPRSEQNVVSYTVVVRVDNPEEKLMPGMTANVSFVVGEARGALKVPTAALRFRPPGAAPERGVRQAGPGGAPARGARQPGPGAAPERGAGPGGPGAAVAGPGEAAGPSAAAVGREEPASGPGGPASRQPQPGGVYLLGPGGSLRRVTVTPGLSDGMMTAVVSDSLAEGDRVVIGSIGGGNGGQGTVNPFAPGGMRGGRR</sequence>
<organism evidence="7 8">
    <name type="scientific">Eiseniibacteriota bacterium</name>
    <dbReference type="NCBI Taxonomy" id="2212470"/>
    <lineage>
        <taxon>Bacteria</taxon>
        <taxon>Candidatus Eiseniibacteriota</taxon>
    </lineage>
</organism>
<keyword evidence="2" id="KW-0175">Coiled coil</keyword>
<evidence type="ECO:0000256" key="1">
    <source>
        <dbReference type="ARBA" id="ARBA00009477"/>
    </source>
</evidence>
<dbReference type="SUPFAM" id="SSF111369">
    <property type="entry name" value="HlyD-like secretion proteins"/>
    <property type="match status" value="1"/>
</dbReference>
<evidence type="ECO:0000313" key="8">
    <source>
        <dbReference type="Proteomes" id="UP000748308"/>
    </source>
</evidence>
<comment type="caution">
    <text evidence="7">The sequence shown here is derived from an EMBL/GenBank/DDBJ whole genome shotgun (WGS) entry which is preliminary data.</text>
</comment>
<dbReference type="InterPro" id="IPR058625">
    <property type="entry name" value="MdtA-like_BSH"/>
</dbReference>
<dbReference type="AlphaFoldDB" id="A0A937XF46"/>